<dbReference type="STRING" id="7739.C3XPG6"/>
<proteinExistence type="predicted"/>
<feature type="region of interest" description="Disordered" evidence="1">
    <location>
        <begin position="366"/>
        <end position="397"/>
    </location>
</feature>
<gene>
    <name evidence="3" type="ORF">BRAFLDRAFT_119902</name>
</gene>
<dbReference type="EMBL" id="GG666451">
    <property type="protein sequence ID" value="EEN69837.1"/>
    <property type="molecule type" value="Genomic_DNA"/>
</dbReference>
<feature type="chain" id="PRO_5002934576" evidence="2">
    <location>
        <begin position="20"/>
        <end position="397"/>
    </location>
</feature>
<keyword evidence="2" id="KW-0732">Signal</keyword>
<dbReference type="InParanoid" id="C3XPG6"/>
<organism evidence="3">
    <name type="scientific">Branchiostoma floridae</name>
    <name type="common">Florida lancelet</name>
    <name type="synonym">Amphioxus</name>
    <dbReference type="NCBI Taxonomy" id="7739"/>
    <lineage>
        <taxon>Eukaryota</taxon>
        <taxon>Metazoa</taxon>
        <taxon>Chordata</taxon>
        <taxon>Cephalochordata</taxon>
        <taxon>Leptocardii</taxon>
        <taxon>Amphioxiformes</taxon>
        <taxon>Branchiostomatidae</taxon>
        <taxon>Branchiostoma</taxon>
    </lineage>
</organism>
<sequence length="397" mass="43430">MKTTVIAAAALCLLATTFAAPTGKHEGIDQEGNGDSATLKQVVKRSAPIYFFKRTPLDPIENGQYKRWLKRDPLSPIVNGQGKRDPLSPIVNGQGKRDPLSPISNGQGKRDPLSPIVNGQGKRDPLSPIVNGQGKRDPLKSHRQRARQTNPLSPIVNGQGKRDPLSPIVNGQGKRDPLSPITNGQGKRDPLSPISNGQGKRDPLSPISNGQGKRDPLSPISNGQGKRDPLSPIVNGQGKRLYPTGLERRRQYDCSYNEPNCDVTAGNGFPGKRSSPLDPMENGQFKRWPLLSPIENGQLKRLAFPNPEYIQRSSSDEAEALETDAYDSAINMQVEEEEAAEGSDEDLKCTWDVSDPICFGKKKRGVLSPIENGGYQKRDEMTSDQTTNSDKGPRRME</sequence>
<name>C3XPG6_BRAFL</name>
<reference evidence="3" key="1">
    <citation type="journal article" date="2008" name="Nature">
        <title>The amphioxus genome and the evolution of the chordate karyotype.</title>
        <authorList>
            <consortium name="US DOE Joint Genome Institute (JGI-PGF)"/>
            <person name="Putnam N.H."/>
            <person name="Butts T."/>
            <person name="Ferrier D.E.K."/>
            <person name="Furlong R.F."/>
            <person name="Hellsten U."/>
            <person name="Kawashima T."/>
            <person name="Robinson-Rechavi M."/>
            <person name="Shoguchi E."/>
            <person name="Terry A."/>
            <person name="Yu J.-K."/>
            <person name="Benito-Gutierrez E.L."/>
            <person name="Dubchak I."/>
            <person name="Garcia-Fernandez J."/>
            <person name="Gibson-Brown J.J."/>
            <person name="Grigoriev I.V."/>
            <person name="Horton A.C."/>
            <person name="de Jong P.J."/>
            <person name="Jurka J."/>
            <person name="Kapitonov V.V."/>
            <person name="Kohara Y."/>
            <person name="Kuroki Y."/>
            <person name="Lindquist E."/>
            <person name="Lucas S."/>
            <person name="Osoegawa K."/>
            <person name="Pennacchio L.A."/>
            <person name="Salamov A.A."/>
            <person name="Satou Y."/>
            <person name="Sauka-Spengler T."/>
            <person name="Schmutz J."/>
            <person name="Shin-I T."/>
            <person name="Toyoda A."/>
            <person name="Bronner-Fraser M."/>
            <person name="Fujiyama A."/>
            <person name="Holland L.Z."/>
            <person name="Holland P.W.H."/>
            <person name="Satoh N."/>
            <person name="Rokhsar D.S."/>
        </authorList>
    </citation>
    <scope>NUCLEOTIDE SEQUENCE [LARGE SCALE GENOMIC DNA]</scope>
    <source>
        <strain evidence="3">S238N-H82</strain>
        <tissue evidence="3">Testes</tissue>
    </source>
</reference>
<protein>
    <submittedName>
        <fullName evidence="3">Uncharacterized protein</fullName>
    </submittedName>
</protein>
<feature type="signal peptide" evidence="2">
    <location>
        <begin position="1"/>
        <end position="19"/>
    </location>
</feature>
<dbReference type="AlphaFoldDB" id="C3XPG6"/>
<evidence type="ECO:0000313" key="3">
    <source>
        <dbReference type="EMBL" id="EEN69837.1"/>
    </source>
</evidence>
<accession>C3XPG6</accession>
<evidence type="ECO:0000256" key="2">
    <source>
        <dbReference type="SAM" id="SignalP"/>
    </source>
</evidence>
<evidence type="ECO:0000256" key="1">
    <source>
        <dbReference type="SAM" id="MobiDB-lite"/>
    </source>
</evidence>
<feature type="region of interest" description="Disordered" evidence="1">
    <location>
        <begin position="76"/>
        <end position="245"/>
    </location>
</feature>